<organism evidence="1 2">
    <name type="scientific">Kutzneria chonburiensis</name>
    <dbReference type="NCBI Taxonomy" id="1483604"/>
    <lineage>
        <taxon>Bacteria</taxon>
        <taxon>Bacillati</taxon>
        <taxon>Actinomycetota</taxon>
        <taxon>Actinomycetes</taxon>
        <taxon>Pseudonocardiales</taxon>
        <taxon>Pseudonocardiaceae</taxon>
        <taxon>Kutzneria</taxon>
    </lineage>
</organism>
<dbReference type="SUPFAM" id="SSF48695">
    <property type="entry name" value="Multiheme cytochromes"/>
    <property type="match status" value="1"/>
</dbReference>
<dbReference type="Gene3D" id="3.40.50.2020">
    <property type="match status" value="1"/>
</dbReference>
<proteinExistence type="predicted"/>
<comment type="caution">
    <text evidence="1">The sequence shown here is derived from an EMBL/GenBank/DDBJ whole genome shotgun (WGS) entry which is preliminary data.</text>
</comment>
<dbReference type="InterPro" id="IPR029057">
    <property type="entry name" value="PRTase-like"/>
</dbReference>
<dbReference type="EMBL" id="JBHLUD010000013">
    <property type="protein sequence ID" value="MFC0546304.1"/>
    <property type="molecule type" value="Genomic_DNA"/>
</dbReference>
<accession>A0ABV6N1A7</accession>
<gene>
    <name evidence="1" type="ORF">ACFFH7_32645</name>
</gene>
<evidence type="ECO:0000313" key="1">
    <source>
        <dbReference type="EMBL" id="MFC0546304.1"/>
    </source>
</evidence>
<dbReference type="InterPro" id="IPR036280">
    <property type="entry name" value="Multihaem_cyt_sf"/>
</dbReference>
<sequence>MPPGGPGVCSTCHRNAPAQHQRCFQCHSHLNGTADLLADVVVPISIAFAGQQFAHDLRQYKRSPSEAARKEKQRRMATVLENFLRAHETCVAGACGVTDFDVVTSVPSTKGLDPHPLSAMLSRTIGQTAQRYRDLLRIGTDHGNRVFHPHRFDTTDDLREQRVLLVDDTWTTGANAQSAAARLRLAGAEHVAVVVLGRWFDASHEAATAYVTAVRGEPFDWFTCCLDRSPHGVL</sequence>
<dbReference type="SUPFAM" id="SSF53271">
    <property type="entry name" value="PRTase-like"/>
    <property type="match status" value="1"/>
</dbReference>
<reference evidence="1 2" key="1">
    <citation type="submission" date="2024-09" db="EMBL/GenBank/DDBJ databases">
        <authorList>
            <person name="Sun Q."/>
            <person name="Mori K."/>
        </authorList>
    </citation>
    <scope>NUCLEOTIDE SEQUENCE [LARGE SCALE GENOMIC DNA]</scope>
    <source>
        <strain evidence="1 2">TBRC 1432</strain>
    </source>
</reference>
<dbReference type="Proteomes" id="UP001589810">
    <property type="component" value="Unassembled WGS sequence"/>
</dbReference>
<dbReference type="RefSeq" id="WP_273936563.1">
    <property type="nucleotide sequence ID" value="NZ_CP097263.1"/>
</dbReference>
<keyword evidence="2" id="KW-1185">Reference proteome</keyword>
<protein>
    <recommendedName>
        <fullName evidence="3">Phosphoribosyltransferase</fullName>
    </recommendedName>
</protein>
<evidence type="ECO:0008006" key="3">
    <source>
        <dbReference type="Google" id="ProtNLM"/>
    </source>
</evidence>
<name>A0ABV6N1A7_9PSEU</name>
<evidence type="ECO:0000313" key="2">
    <source>
        <dbReference type="Proteomes" id="UP001589810"/>
    </source>
</evidence>